<dbReference type="STRING" id="1348853.LK12_16625"/>
<evidence type="ECO:0000256" key="1">
    <source>
        <dbReference type="ARBA" id="ARBA00006484"/>
    </source>
</evidence>
<dbReference type="EMBL" id="JTDI01000005">
    <property type="protein sequence ID" value="KHK90262.1"/>
    <property type="molecule type" value="Genomic_DNA"/>
</dbReference>
<dbReference type="CDD" id="cd05233">
    <property type="entry name" value="SDR_c"/>
    <property type="match status" value="1"/>
</dbReference>
<dbReference type="GO" id="GO:0016491">
    <property type="term" value="F:oxidoreductase activity"/>
    <property type="evidence" value="ECO:0007669"/>
    <property type="project" value="UniProtKB-KW"/>
</dbReference>
<dbReference type="PRINTS" id="PR00081">
    <property type="entry name" value="GDHRDH"/>
</dbReference>
<proteinExistence type="inferred from homology"/>
<evidence type="ECO:0000313" key="4">
    <source>
        <dbReference type="Proteomes" id="UP000031057"/>
    </source>
</evidence>
<dbReference type="InterPro" id="IPR020904">
    <property type="entry name" value="Sc_DH/Rdtase_CS"/>
</dbReference>
<dbReference type="PANTHER" id="PTHR24321:SF8">
    <property type="entry name" value="ESTRADIOL 17-BETA-DEHYDROGENASE 8-RELATED"/>
    <property type="match status" value="1"/>
</dbReference>
<organism evidence="3 4">
    <name type="scientific">Novosphingobium malaysiense</name>
    <dbReference type="NCBI Taxonomy" id="1348853"/>
    <lineage>
        <taxon>Bacteria</taxon>
        <taxon>Pseudomonadati</taxon>
        <taxon>Pseudomonadota</taxon>
        <taxon>Alphaproteobacteria</taxon>
        <taxon>Sphingomonadales</taxon>
        <taxon>Sphingomonadaceae</taxon>
        <taxon>Novosphingobium</taxon>
    </lineage>
</organism>
<comment type="similarity">
    <text evidence="1">Belongs to the short-chain dehydrogenases/reductases (SDR) family.</text>
</comment>
<dbReference type="PROSITE" id="PS00061">
    <property type="entry name" value="ADH_SHORT"/>
    <property type="match status" value="1"/>
</dbReference>
<sequence>MTSEQQGTGKVALVTGAAGGIGRAAAERLARSGWKVVAVDRDVAALNWAGGDANILAHVADITAMDANLGMVALAEDWGGGLDAMILNAAIPLGGGIDEVSMEALERAMAVNFYGPVMGIKASLPALRKRGGGSIVVTASMHGIVGEAENWAYVSTKHAVVGMVKSLARDHGWEGIRINAVCPGLTRGTGMTRDIEAHASEIYANLAATVPLQRWAEPDEMAAAIEFLVSPAASFINGVALPVDGGTGAGSGMRPPLKGR</sequence>
<keyword evidence="4" id="KW-1185">Reference proteome</keyword>
<dbReference type="Pfam" id="PF13561">
    <property type="entry name" value="adh_short_C2"/>
    <property type="match status" value="1"/>
</dbReference>
<reference evidence="3 4" key="1">
    <citation type="submission" date="2014-10" db="EMBL/GenBank/DDBJ databases">
        <title>Genome sequence of Novosphingobium malaysiense MUSC 273(T).</title>
        <authorList>
            <person name="Lee L.-H."/>
        </authorList>
    </citation>
    <scope>NUCLEOTIDE SEQUENCE [LARGE SCALE GENOMIC DNA]</scope>
    <source>
        <strain evidence="3 4">MUSC 273</strain>
    </source>
</reference>
<dbReference type="PRINTS" id="PR00080">
    <property type="entry name" value="SDRFAMILY"/>
</dbReference>
<dbReference type="SUPFAM" id="SSF51735">
    <property type="entry name" value="NAD(P)-binding Rossmann-fold domains"/>
    <property type="match status" value="1"/>
</dbReference>
<protein>
    <recommendedName>
        <fullName evidence="5">Oxidoreductase</fullName>
    </recommendedName>
</protein>
<dbReference type="AlphaFoldDB" id="A0A0B1ZIC4"/>
<dbReference type="InterPro" id="IPR036291">
    <property type="entry name" value="NAD(P)-bd_dom_sf"/>
</dbReference>
<evidence type="ECO:0000256" key="2">
    <source>
        <dbReference type="ARBA" id="ARBA00023002"/>
    </source>
</evidence>
<evidence type="ECO:0008006" key="5">
    <source>
        <dbReference type="Google" id="ProtNLM"/>
    </source>
</evidence>
<dbReference type="PANTHER" id="PTHR24321">
    <property type="entry name" value="DEHYDROGENASES, SHORT CHAIN"/>
    <property type="match status" value="1"/>
</dbReference>
<dbReference type="Gene3D" id="3.40.50.720">
    <property type="entry name" value="NAD(P)-binding Rossmann-like Domain"/>
    <property type="match status" value="1"/>
</dbReference>
<comment type="caution">
    <text evidence="3">The sequence shown here is derived from an EMBL/GenBank/DDBJ whole genome shotgun (WGS) entry which is preliminary data.</text>
</comment>
<accession>A0A0B1ZIC4</accession>
<dbReference type="FunFam" id="3.40.50.720:FF:000084">
    <property type="entry name" value="Short-chain dehydrogenase reductase"/>
    <property type="match status" value="1"/>
</dbReference>
<keyword evidence="2" id="KW-0560">Oxidoreductase</keyword>
<name>A0A0B1ZIC4_9SPHN</name>
<evidence type="ECO:0000313" key="3">
    <source>
        <dbReference type="EMBL" id="KHK90262.1"/>
    </source>
</evidence>
<dbReference type="InterPro" id="IPR002347">
    <property type="entry name" value="SDR_fam"/>
</dbReference>
<gene>
    <name evidence="3" type="ORF">LK12_16625</name>
</gene>
<dbReference type="Proteomes" id="UP000031057">
    <property type="component" value="Unassembled WGS sequence"/>
</dbReference>